<evidence type="ECO:0000313" key="2">
    <source>
        <dbReference type="Proteomes" id="UP000198683"/>
    </source>
</evidence>
<proteinExistence type="predicted"/>
<protein>
    <submittedName>
        <fullName evidence="1">Uncharacterized protein</fullName>
    </submittedName>
</protein>
<evidence type="ECO:0000313" key="1">
    <source>
        <dbReference type="EMBL" id="SDL74323.1"/>
    </source>
</evidence>
<dbReference type="STRING" id="683260.SAMN05421874_12863"/>
<gene>
    <name evidence="1" type="ORF">SAMN05421874_12863</name>
</gene>
<organism evidence="1 2">
    <name type="scientific">Nonomuraea maritima</name>
    <dbReference type="NCBI Taxonomy" id="683260"/>
    <lineage>
        <taxon>Bacteria</taxon>
        <taxon>Bacillati</taxon>
        <taxon>Actinomycetota</taxon>
        <taxon>Actinomycetes</taxon>
        <taxon>Streptosporangiales</taxon>
        <taxon>Streptosporangiaceae</taxon>
        <taxon>Nonomuraea</taxon>
    </lineage>
</organism>
<sequence>MTALVCTAVTAIALGTPCGADSTTKVTARCEHGHTREGLTCDRHVQQMRRGLTYCTCASSRRVSARCPWSGPRR</sequence>
<dbReference type="EMBL" id="FNFB01000028">
    <property type="protein sequence ID" value="SDL74323.1"/>
    <property type="molecule type" value="Genomic_DNA"/>
</dbReference>
<name>A0A1G9MJR2_9ACTN</name>
<reference evidence="1 2" key="1">
    <citation type="submission" date="2016-10" db="EMBL/GenBank/DDBJ databases">
        <authorList>
            <person name="de Groot N.N."/>
        </authorList>
    </citation>
    <scope>NUCLEOTIDE SEQUENCE [LARGE SCALE GENOMIC DNA]</scope>
    <source>
        <strain evidence="1 2">CGMCC 4.5681</strain>
    </source>
</reference>
<accession>A0A1G9MJR2</accession>
<dbReference type="AlphaFoldDB" id="A0A1G9MJR2"/>
<dbReference type="Proteomes" id="UP000198683">
    <property type="component" value="Unassembled WGS sequence"/>
</dbReference>
<keyword evidence="2" id="KW-1185">Reference proteome</keyword>